<dbReference type="PROSITE" id="PS50082">
    <property type="entry name" value="WD_REPEATS_2"/>
    <property type="match status" value="4"/>
</dbReference>
<dbReference type="InterPro" id="IPR020472">
    <property type="entry name" value="WD40_PAC1"/>
</dbReference>
<dbReference type="InterPro" id="IPR036322">
    <property type="entry name" value="WD40_repeat_dom_sf"/>
</dbReference>
<dbReference type="VEuPathDB" id="FungiDB:SAPIO_CDS8634"/>
<evidence type="ECO:0000256" key="2">
    <source>
        <dbReference type="ARBA" id="ARBA00022737"/>
    </source>
</evidence>
<dbReference type="PRINTS" id="PR00320">
    <property type="entry name" value="GPROTEINBRPT"/>
</dbReference>
<dbReference type="AlphaFoldDB" id="A0A084G035"/>
<feature type="region of interest" description="Disordered" evidence="6">
    <location>
        <begin position="441"/>
        <end position="460"/>
    </location>
</feature>
<dbReference type="Pfam" id="PF00400">
    <property type="entry name" value="WD40"/>
    <property type="match status" value="4"/>
</dbReference>
<dbReference type="InterPro" id="IPR042238">
    <property type="entry name" value="Rad28/ERCC8/Ckn1/ATCSA-1"/>
</dbReference>
<dbReference type="SMART" id="SM00320">
    <property type="entry name" value="WD40"/>
    <property type="match status" value="5"/>
</dbReference>
<dbReference type="EMBL" id="JOWA01000121">
    <property type="protein sequence ID" value="KEZ40697.1"/>
    <property type="molecule type" value="Genomic_DNA"/>
</dbReference>
<dbReference type="RefSeq" id="XP_016640496.1">
    <property type="nucleotide sequence ID" value="XM_016790233.1"/>
</dbReference>
<name>A0A084G035_PSEDA</name>
<evidence type="ECO:0000256" key="1">
    <source>
        <dbReference type="ARBA" id="ARBA00022574"/>
    </source>
</evidence>
<dbReference type="PANTHER" id="PTHR46202">
    <property type="entry name" value="DNA EXCISION REPAIR PROTEIN ERCC-8"/>
    <property type="match status" value="1"/>
</dbReference>
<dbReference type="PROSITE" id="PS50294">
    <property type="entry name" value="WD_REPEATS_REGION"/>
    <property type="match status" value="4"/>
</dbReference>
<dbReference type="InterPro" id="IPR019775">
    <property type="entry name" value="WD40_repeat_CS"/>
</dbReference>
<feature type="repeat" description="WD" evidence="5">
    <location>
        <begin position="122"/>
        <end position="164"/>
    </location>
</feature>
<comment type="caution">
    <text evidence="7">The sequence shown here is derived from an EMBL/GenBank/DDBJ whole genome shotgun (WGS) entry which is preliminary data.</text>
</comment>
<dbReference type="PANTHER" id="PTHR46202:SF1">
    <property type="entry name" value="DNA EXCISION REPAIR PROTEIN ERCC-8"/>
    <property type="match status" value="1"/>
</dbReference>
<evidence type="ECO:0000313" key="7">
    <source>
        <dbReference type="EMBL" id="KEZ40697.1"/>
    </source>
</evidence>
<evidence type="ECO:0000256" key="3">
    <source>
        <dbReference type="ARBA" id="ARBA00022763"/>
    </source>
</evidence>
<keyword evidence="8" id="KW-1185">Reference proteome</keyword>
<keyword evidence="2" id="KW-0677">Repeat</keyword>
<dbReference type="GO" id="GO:0031464">
    <property type="term" value="C:Cul4A-RING E3 ubiquitin ligase complex"/>
    <property type="evidence" value="ECO:0007669"/>
    <property type="project" value="TreeGrafter"/>
</dbReference>
<sequence length="479" mass="52704">MQDRLFSREVGSLNPRDFAKTVTTDLLRSFALAQNHRFDGTSGRRAGDEEAQGEKIHDTSIRAHNGGANSLAIEKFDGKVMVSGGSDGSIKIWDLEANPNPHQPCLHRPVGTISRQRPQLFMEGHISGVTHLDFHPLKKDHFISSSFDKSLKLWSCTTSSVTAHYDIKAKVFAHAPSPISPIVACATQESNVRLVDLRTNSAARSLLASGGAVFSVCWSPRHERVLASGHSDGKVRVWDIRRALNPLGMLDMEDSLGIVHRFNHAMASGLGWSYMPKVREAAVAHADAVNGLTWTDDGNYIISAGLDRRIRVWNAATGANTLSGFGSTVRNSQFAPLHMIVPPSNLTAGCRELLFWPNEQEILVFDLHEGYVVSKMRVPGAYTTFEASPKNRITCMAWRGSGGRRRMLGPEMGGGTASGGIYTSHADGHIRVWMPRIHNPDELDEGDGLEGDDEETKKRKRQVLDDAYRSLMGKQITFT</sequence>
<keyword evidence="3" id="KW-0227">DNA damage</keyword>
<protein>
    <submittedName>
        <fullName evidence="7">Uncharacterized protein</fullName>
    </submittedName>
</protein>
<feature type="repeat" description="WD" evidence="5">
    <location>
        <begin position="282"/>
        <end position="323"/>
    </location>
</feature>
<dbReference type="GO" id="GO:0043161">
    <property type="term" value="P:proteasome-mediated ubiquitin-dependent protein catabolic process"/>
    <property type="evidence" value="ECO:0007669"/>
    <property type="project" value="TreeGrafter"/>
</dbReference>
<dbReference type="PROSITE" id="PS00678">
    <property type="entry name" value="WD_REPEATS_1"/>
    <property type="match status" value="3"/>
</dbReference>
<evidence type="ECO:0000256" key="6">
    <source>
        <dbReference type="SAM" id="MobiDB-lite"/>
    </source>
</evidence>
<dbReference type="InterPro" id="IPR001680">
    <property type="entry name" value="WD40_rpt"/>
</dbReference>
<feature type="compositionally biased region" description="Acidic residues" evidence="6">
    <location>
        <begin position="442"/>
        <end position="454"/>
    </location>
</feature>
<feature type="repeat" description="WD" evidence="5">
    <location>
        <begin position="61"/>
        <end position="103"/>
    </location>
</feature>
<dbReference type="OrthoDB" id="361494at2759"/>
<keyword evidence="4" id="KW-0234">DNA repair</keyword>
<dbReference type="GeneID" id="27727706"/>
<dbReference type="GO" id="GO:0006283">
    <property type="term" value="P:transcription-coupled nucleotide-excision repair"/>
    <property type="evidence" value="ECO:0007669"/>
    <property type="project" value="InterPro"/>
</dbReference>
<evidence type="ECO:0000313" key="8">
    <source>
        <dbReference type="Proteomes" id="UP000028545"/>
    </source>
</evidence>
<dbReference type="Gene3D" id="2.130.10.10">
    <property type="entry name" value="YVTN repeat-like/Quinoprotein amine dehydrogenase"/>
    <property type="match status" value="1"/>
</dbReference>
<dbReference type="SUPFAM" id="SSF50978">
    <property type="entry name" value="WD40 repeat-like"/>
    <property type="match status" value="1"/>
</dbReference>
<keyword evidence="1 5" id="KW-0853">WD repeat</keyword>
<accession>A0A084G035</accession>
<dbReference type="HOGENOM" id="CLU_032951_0_0_1"/>
<evidence type="ECO:0000256" key="4">
    <source>
        <dbReference type="ARBA" id="ARBA00023204"/>
    </source>
</evidence>
<gene>
    <name evidence="7" type="ORF">SAPIO_CDS8634</name>
</gene>
<reference evidence="7 8" key="1">
    <citation type="journal article" date="2014" name="Genome Announc.">
        <title>Draft genome sequence of the pathogenic fungus Scedosporium apiospermum.</title>
        <authorList>
            <person name="Vandeputte P."/>
            <person name="Ghamrawi S."/>
            <person name="Rechenmann M."/>
            <person name="Iltis A."/>
            <person name="Giraud S."/>
            <person name="Fleury M."/>
            <person name="Thornton C."/>
            <person name="Delhaes L."/>
            <person name="Meyer W."/>
            <person name="Papon N."/>
            <person name="Bouchara J.P."/>
        </authorList>
    </citation>
    <scope>NUCLEOTIDE SEQUENCE [LARGE SCALE GENOMIC DNA]</scope>
    <source>
        <strain evidence="7 8">IHEM 14462</strain>
    </source>
</reference>
<dbReference type="GO" id="GO:0000209">
    <property type="term" value="P:protein polyubiquitination"/>
    <property type="evidence" value="ECO:0007669"/>
    <property type="project" value="TreeGrafter"/>
</dbReference>
<dbReference type="KEGG" id="sapo:SAPIO_CDS8634"/>
<dbReference type="InterPro" id="IPR015943">
    <property type="entry name" value="WD40/YVTN_repeat-like_dom_sf"/>
</dbReference>
<feature type="repeat" description="WD" evidence="5">
    <location>
        <begin position="206"/>
        <end position="241"/>
    </location>
</feature>
<dbReference type="OMA" id="GEIFMFE"/>
<dbReference type="Proteomes" id="UP000028545">
    <property type="component" value="Unassembled WGS sequence"/>
</dbReference>
<evidence type="ECO:0000256" key="5">
    <source>
        <dbReference type="PROSITE-ProRule" id="PRU00221"/>
    </source>
</evidence>
<dbReference type="GO" id="GO:0000109">
    <property type="term" value="C:nucleotide-excision repair complex"/>
    <property type="evidence" value="ECO:0007669"/>
    <property type="project" value="TreeGrafter"/>
</dbReference>
<proteinExistence type="predicted"/>
<organism evidence="7 8">
    <name type="scientific">Pseudallescheria apiosperma</name>
    <name type="common">Scedosporium apiospermum</name>
    <dbReference type="NCBI Taxonomy" id="563466"/>
    <lineage>
        <taxon>Eukaryota</taxon>
        <taxon>Fungi</taxon>
        <taxon>Dikarya</taxon>
        <taxon>Ascomycota</taxon>
        <taxon>Pezizomycotina</taxon>
        <taxon>Sordariomycetes</taxon>
        <taxon>Hypocreomycetidae</taxon>
        <taxon>Microascales</taxon>
        <taxon>Microascaceae</taxon>
        <taxon>Scedosporium</taxon>
    </lineage>
</organism>